<accession>A0A556MR18</accession>
<sequence>MKQLILCLTLLSGVAFGQNPVQVEVSGNIFNTNGDSIKISQYYGSHYVDYINGKLDKKGNYTLKGAVPVADYYVLRLGQQHINIILREGSAIRINADGNNINAFHTISGSDESIALNEFVGQMQYFNQKKDSAINAMKTTPENQEAINKYYQTEYYKFSAYRQKFIAEHANSAALLPVISTLDTDKEITIYEAIVNQLLACFPSSPSVQNAKNSYDQLKAQKDKQNFLASGKPAPNFTQNDVNGKPVSLSDLKGKIVLLDFWASWCGPCRKENPNVVALYNKYKDAGFTVMSVSLDKDKAPWLAAIEKDKLIWPNHVSDLKYWSNEVAKLYQVSSIPFTVLIDRDGNVIDTKLRGVELEQALKTIFGF</sequence>
<evidence type="ECO:0000313" key="7">
    <source>
        <dbReference type="EMBL" id="TSJ42363.1"/>
    </source>
</evidence>
<dbReference type="OrthoDB" id="1069091at2"/>
<keyword evidence="4" id="KW-0676">Redox-active center</keyword>
<evidence type="ECO:0000256" key="4">
    <source>
        <dbReference type="ARBA" id="ARBA00023284"/>
    </source>
</evidence>
<evidence type="ECO:0000256" key="3">
    <source>
        <dbReference type="ARBA" id="ARBA00023157"/>
    </source>
</evidence>
<proteinExistence type="predicted"/>
<evidence type="ECO:0000313" key="8">
    <source>
        <dbReference type="Proteomes" id="UP000316008"/>
    </source>
</evidence>
<dbReference type="InterPro" id="IPR036249">
    <property type="entry name" value="Thioredoxin-like_sf"/>
</dbReference>
<evidence type="ECO:0000259" key="6">
    <source>
        <dbReference type="PROSITE" id="PS51352"/>
    </source>
</evidence>
<dbReference type="PANTHER" id="PTHR42852:SF6">
    <property type="entry name" value="THIOL:DISULFIDE INTERCHANGE PROTEIN DSBE"/>
    <property type="match status" value="1"/>
</dbReference>
<feature type="signal peptide" evidence="5">
    <location>
        <begin position="1"/>
        <end position="17"/>
    </location>
</feature>
<dbReference type="Proteomes" id="UP000316008">
    <property type="component" value="Unassembled WGS sequence"/>
</dbReference>
<keyword evidence="8" id="KW-1185">Reference proteome</keyword>
<gene>
    <name evidence="7" type="ORF">FO442_11390</name>
</gene>
<dbReference type="InterPro" id="IPR013766">
    <property type="entry name" value="Thioredoxin_domain"/>
</dbReference>
<dbReference type="RefSeq" id="WP_144333318.1">
    <property type="nucleotide sequence ID" value="NZ_VLPL01000005.1"/>
</dbReference>
<dbReference type="GO" id="GO:0016491">
    <property type="term" value="F:oxidoreductase activity"/>
    <property type="evidence" value="ECO:0007669"/>
    <property type="project" value="InterPro"/>
</dbReference>
<dbReference type="GO" id="GO:0030313">
    <property type="term" value="C:cell envelope"/>
    <property type="evidence" value="ECO:0007669"/>
    <property type="project" value="UniProtKB-SubCell"/>
</dbReference>
<name>A0A556MR18_9FLAO</name>
<dbReference type="Pfam" id="PF00578">
    <property type="entry name" value="AhpC-TSA"/>
    <property type="match status" value="1"/>
</dbReference>
<dbReference type="Gene3D" id="3.40.30.10">
    <property type="entry name" value="Glutaredoxin"/>
    <property type="match status" value="1"/>
</dbReference>
<comment type="subcellular location">
    <subcellularLocation>
        <location evidence="1">Cell envelope</location>
    </subcellularLocation>
</comment>
<dbReference type="InterPro" id="IPR000866">
    <property type="entry name" value="AhpC/TSA"/>
</dbReference>
<reference evidence="7 8" key="1">
    <citation type="submission" date="2019-07" db="EMBL/GenBank/DDBJ databases">
        <authorList>
            <person name="Huq M.A."/>
        </authorList>
    </citation>
    <scope>NUCLEOTIDE SEQUENCE [LARGE SCALE GENOMIC DNA]</scope>
    <source>
        <strain evidence="7 8">MAH-3</strain>
    </source>
</reference>
<protein>
    <submittedName>
        <fullName evidence="7">AhpC/TSA family protein</fullName>
    </submittedName>
</protein>
<keyword evidence="3" id="KW-1015">Disulfide bond</keyword>
<evidence type="ECO:0000256" key="1">
    <source>
        <dbReference type="ARBA" id="ARBA00004196"/>
    </source>
</evidence>
<dbReference type="SUPFAM" id="SSF52833">
    <property type="entry name" value="Thioredoxin-like"/>
    <property type="match status" value="1"/>
</dbReference>
<dbReference type="PROSITE" id="PS51352">
    <property type="entry name" value="THIOREDOXIN_2"/>
    <property type="match status" value="1"/>
</dbReference>
<dbReference type="GO" id="GO:0016209">
    <property type="term" value="F:antioxidant activity"/>
    <property type="evidence" value="ECO:0007669"/>
    <property type="project" value="InterPro"/>
</dbReference>
<dbReference type="CDD" id="cd02966">
    <property type="entry name" value="TlpA_like_family"/>
    <property type="match status" value="1"/>
</dbReference>
<keyword evidence="5" id="KW-0732">Signal</keyword>
<feature type="domain" description="Thioredoxin" evidence="6">
    <location>
        <begin position="228"/>
        <end position="368"/>
    </location>
</feature>
<dbReference type="InterPro" id="IPR017937">
    <property type="entry name" value="Thioredoxin_CS"/>
</dbReference>
<dbReference type="PROSITE" id="PS00194">
    <property type="entry name" value="THIOREDOXIN_1"/>
    <property type="match status" value="1"/>
</dbReference>
<evidence type="ECO:0000256" key="5">
    <source>
        <dbReference type="SAM" id="SignalP"/>
    </source>
</evidence>
<dbReference type="AlphaFoldDB" id="A0A556MR18"/>
<dbReference type="PANTHER" id="PTHR42852">
    <property type="entry name" value="THIOL:DISULFIDE INTERCHANGE PROTEIN DSBE"/>
    <property type="match status" value="1"/>
</dbReference>
<dbReference type="EMBL" id="VLPL01000005">
    <property type="protein sequence ID" value="TSJ42363.1"/>
    <property type="molecule type" value="Genomic_DNA"/>
</dbReference>
<feature type="chain" id="PRO_5022067871" evidence="5">
    <location>
        <begin position="18"/>
        <end position="368"/>
    </location>
</feature>
<organism evidence="7 8">
    <name type="scientific">Fluviicola chungangensis</name>
    <dbReference type="NCBI Taxonomy" id="2597671"/>
    <lineage>
        <taxon>Bacteria</taxon>
        <taxon>Pseudomonadati</taxon>
        <taxon>Bacteroidota</taxon>
        <taxon>Flavobacteriia</taxon>
        <taxon>Flavobacteriales</taxon>
        <taxon>Crocinitomicaceae</taxon>
        <taxon>Fluviicola</taxon>
    </lineage>
</organism>
<evidence type="ECO:0000256" key="2">
    <source>
        <dbReference type="ARBA" id="ARBA00022748"/>
    </source>
</evidence>
<comment type="caution">
    <text evidence="7">The sequence shown here is derived from an EMBL/GenBank/DDBJ whole genome shotgun (WGS) entry which is preliminary data.</text>
</comment>
<keyword evidence="2" id="KW-0201">Cytochrome c-type biogenesis</keyword>
<dbReference type="InterPro" id="IPR050553">
    <property type="entry name" value="Thioredoxin_ResA/DsbE_sf"/>
</dbReference>
<dbReference type="GO" id="GO:0017004">
    <property type="term" value="P:cytochrome complex assembly"/>
    <property type="evidence" value="ECO:0007669"/>
    <property type="project" value="UniProtKB-KW"/>
</dbReference>